<accession>A0A5B2VZK0</accession>
<evidence type="ECO:0000256" key="1">
    <source>
        <dbReference type="ARBA" id="ARBA00023015"/>
    </source>
</evidence>
<evidence type="ECO:0000313" key="5">
    <source>
        <dbReference type="EMBL" id="KAA2243469.1"/>
    </source>
</evidence>
<dbReference type="GO" id="GO:0043565">
    <property type="term" value="F:sequence-specific DNA binding"/>
    <property type="evidence" value="ECO:0007669"/>
    <property type="project" value="InterPro"/>
</dbReference>
<reference evidence="5 6" key="2">
    <citation type="submission" date="2019-09" db="EMBL/GenBank/DDBJ databases">
        <authorList>
            <person name="Jin C."/>
        </authorList>
    </citation>
    <scope>NUCLEOTIDE SEQUENCE [LARGE SCALE GENOMIC DNA]</scope>
    <source>
        <strain evidence="5 6">BN140078</strain>
    </source>
</reference>
<dbReference type="SMART" id="SM00342">
    <property type="entry name" value="HTH_ARAC"/>
    <property type="match status" value="1"/>
</dbReference>
<keyword evidence="3" id="KW-0804">Transcription</keyword>
<dbReference type="SUPFAM" id="SSF46689">
    <property type="entry name" value="Homeodomain-like"/>
    <property type="match status" value="1"/>
</dbReference>
<keyword evidence="6" id="KW-1185">Reference proteome</keyword>
<dbReference type="PANTHER" id="PTHR43280:SF32">
    <property type="entry name" value="TRANSCRIPTIONAL REGULATORY PROTEIN"/>
    <property type="match status" value="1"/>
</dbReference>
<dbReference type="GO" id="GO:0003700">
    <property type="term" value="F:DNA-binding transcription factor activity"/>
    <property type="evidence" value="ECO:0007669"/>
    <property type="project" value="InterPro"/>
</dbReference>
<evidence type="ECO:0000313" key="6">
    <source>
        <dbReference type="Proteomes" id="UP000324611"/>
    </source>
</evidence>
<reference evidence="5 6" key="1">
    <citation type="submission" date="2019-09" db="EMBL/GenBank/DDBJ databases">
        <title>Chitinophaga ginsengihumi sp. nov., isolated from soil of ginseng rhizosphere.</title>
        <authorList>
            <person name="Lee J."/>
        </authorList>
    </citation>
    <scope>NUCLEOTIDE SEQUENCE [LARGE SCALE GENOMIC DNA]</scope>
    <source>
        <strain evidence="5 6">BN140078</strain>
    </source>
</reference>
<dbReference type="InterPro" id="IPR018060">
    <property type="entry name" value="HTH_AraC"/>
</dbReference>
<proteinExistence type="predicted"/>
<feature type="domain" description="HTH araC/xylS-type" evidence="4">
    <location>
        <begin position="176"/>
        <end position="274"/>
    </location>
</feature>
<keyword evidence="1" id="KW-0805">Transcription regulation</keyword>
<name>A0A5B2VZK0_9BACT</name>
<keyword evidence="2" id="KW-0238">DNA-binding</keyword>
<organism evidence="5 6">
    <name type="scientific">Chitinophaga agrisoli</name>
    <dbReference type="NCBI Taxonomy" id="2607653"/>
    <lineage>
        <taxon>Bacteria</taxon>
        <taxon>Pseudomonadati</taxon>
        <taxon>Bacteroidota</taxon>
        <taxon>Chitinophagia</taxon>
        <taxon>Chitinophagales</taxon>
        <taxon>Chitinophagaceae</taxon>
        <taxon>Chitinophaga</taxon>
    </lineage>
</organism>
<dbReference type="EMBL" id="VUOC01000002">
    <property type="protein sequence ID" value="KAA2243469.1"/>
    <property type="molecule type" value="Genomic_DNA"/>
</dbReference>
<evidence type="ECO:0000259" key="4">
    <source>
        <dbReference type="PROSITE" id="PS01124"/>
    </source>
</evidence>
<dbReference type="PROSITE" id="PS01124">
    <property type="entry name" value="HTH_ARAC_FAMILY_2"/>
    <property type="match status" value="1"/>
</dbReference>
<dbReference type="PANTHER" id="PTHR43280">
    <property type="entry name" value="ARAC-FAMILY TRANSCRIPTIONAL REGULATOR"/>
    <property type="match status" value="1"/>
</dbReference>
<dbReference type="Pfam" id="PF12833">
    <property type="entry name" value="HTH_18"/>
    <property type="match status" value="1"/>
</dbReference>
<dbReference type="InterPro" id="IPR009057">
    <property type="entry name" value="Homeodomain-like_sf"/>
</dbReference>
<dbReference type="Gene3D" id="1.10.10.60">
    <property type="entry name" value="Homeodomain-like"/>
    <property type="match status" value="1"/>
</dbReference>
<evidence type="ECO:0000256" key="2">
    <source>
        <dbReference type="ARBA" id="ARBA00023125"/>
    </source>
</evidence>
<evidence type="ECO:0000256" key="3">
    <source>
        <dbReference type="ARBA" id="ARBA00023163"/>
    </source>
</evidence>
<protein>
    <submittedName>
        <fullName evidence="5">Helix-turn-helix transcriptional regulator</fullName>
    </submittedName>
</protein>
<gene>
    <name evidence="5" type="ORF">F0L74_13315</name>
</gene>
<dbReference type="Proteomes" id="UP000324611">
    <property type="component" value="Unassembled WGS sequence"/>
</dbReference>
<dbReference type="AlphaFoldDB" id="A0A5B2VZK0"/>
<sequence length="286" mass="32368">MGTILSSTGEHLVGLKQAAGLELGTPVQYPVYTVLFIPAGEGKFHADFGTFPFSGPTMLFSTPFQTLQLASSSPQAPVMLQFHGDFYCIAYHHNEVSCNGLLFNNVYISPMIGLNNEDVRSIELILSQFEEELRQPSPSETVLQAYLQLLLAKSSSIKLRAMADGCGQAGKDEQMERFRELLDENYLTLHKPNDYADLLAMSPNTFTKRCTRYFKKPPSRLIQERLILEAKKQLHLTRRSIKEIAYALNFEDEFYFSRMFKKFTNVSPQAFRDRTGISIVADLTPQ</sequence>
<dbReference type="RefSeq" id="WP_149838344.1">
    <property type="nucleotide sequence ID" value="NZ_VUOC01000002.1"/>
</dbReference>
<comment type="caution">
    <text evidence="5">The sequence shown here is derived from an EMBL/GenBank/DDBJ whole genome shotgun (WGS) entry which is preliminary data.</text>
</comment>